<proteinExistence type="predicted"/>
<gene>
    <name evidence="2" type="ORF">GUITHDRAFT_146423</name>
</gene>
<evidence type="ECO:0000313" key="2">
    <source>
        <dbReference type="EMBL" id="EKX35493.1"/>
    </source>
</evidence>
<evidence type="ECO:0000313" key="3">
    <source>
        <dbReference type="EnsemblProtists" id="EKX35493"/>
    </source>
</evidence>
<reference evidence="2 4" key="1">
    <citation type="journal article" date="2012" name="Nature">
        <title>Algal genomes reveal evolutionary mosaicism and the fate of nucleomorphs.</title>
        <authorList>
            <consortium name="DOE Joint Genome Institute"/>
            <person name="Curtis B.A."/>
            <person name="Tanifuji G."/>
            <person name="Burki F."/>
            <person name="Gruber A."/>
            <person name="Irimia M."/>
            <person name="Maruyama S."/>
            <person name="Arias M.C."/>
            <person name="Ball S.G."/>
            <person name="Gile G.H."/>
            <person name="Hirakawa Y."/>
            <person name="Hopkins J.F."/>
            <person name="Kuo A."/>
            <person name="Rensing S.A."/>
            <person name="Schmutz J."/>
            <person name="Symeonidi A."/>
            <person name="Elias M."/>
            <person name="Eveleigh R.J."/>
            <person name="Herman E.K."/>
            <person name="Klute M.J."/>
            <person name="Nakayama T."/>
            <person name="Obornik M."/>
            <person name="Reyes-Prieto A."/>
            <person name="Armbrust E.V."/>
            <person name="Aves S.J."/>
            <person name="Beiko R.G."/>
            <person name="Coutinho P."/>
            <person name="Dacks J.B."/>
            <person name="Durnford D.G."/>
            <person name="Fast N.M."/>
            <person name="Green B.R."/>
            <person name="Grisdale C.J."/>
            <person name="Hempel F."/>
            <person name="Henrissat B."/>
            <person name="Hoppner M.P."/>
            <person name="Ishida K."/>
            <person name="Kim E."/>
            <person name="Koreny L."/>
            <person name="Kroth P.G."/>
            <person name="Liu Y."/>
            <person name="Malik S.B."/>
            <person name="Maier U.G."/>
            <person name="McRose D."/>
            <person name="Mock T."/>
            <person name="Neilson J.A."/>
            <person name="Onodera N.T."/>
            <person name="Poole A.M."/>
            <person name="Pritham E.J."/>
            <person name="Richards T.A."/>
            <person name="Rocap G."/>
            <person name="Roy S.W."/>
            <person name="Sarai C."/>
            <person name="Schaack S."/>
            <person name="Shirato S."/>
            <person name="Slamovits C.H."/>
            <person name="Spencer D.F."/>
            <person name="Suzuki S."/>
            <person name="Worden A.Z."/>
            <person name="Zauner S."/>
            <person name="Barry K."/>
            <person name="Bell C."/>
            <person name="Bharti A.K."/>
            <person name="Crow J.A."/>
            <person name="Grimwood J."/>
            <person name="Kramer R."/>
            <person name="Lindquist E."/>
            <person name="Lucas S."/>
            <person name="Salamov A."/>
            <person name="McFadden G.I."/>
            <person name="Lane C.E."/>
            <person name="Keeling P.J."/>
            <person name="Gray M.W."/>
            <person name="Grigoriev I.V."/>
            <person name="Archibald J.M."/>
        </authorList>
    </citation>
    <scope>NUCLEOTIDE SEQUENCE</scope>
    <source>
        <strain evidence="2 4">CCMP2712</strain>
    </source>
</reference>
<sequence>MDRLENDLQQMTQQKEEQWKKEIEDWRRTIHMAASRLPVGVSKGSKSAKVDEVDQRNTSGPAQDLFLQEPQPTQRSMRDEEPQPPTGLARSGSDNGKKITRAGQGLEVAHKPDQHLDKPVRQPVGYDTQQADVSASYALQSLPNEVGRSHAANKGRSASWGPRGNAGLTYVEPTTLAPHVMPASMPMRMQPMPRWQGPPMPRNEMVMPMNGMQNSAHSSMEPQWSGGQGPLPSNFRGVGMADFMPDSVPRGGNWRMQRVPRANAPGESASAASLMHQAMQMAKMQLEIEGMLPREEQWAAAPVTGKQAKGADEILANDLKPQAQWAS</sequence>
<evidence type="ECO:0000256" key="1">
    <source>
        <dbReference type="SAM" id="MobiDB-lite"/>
    </source>
</evidence>
<dbReference type="KEGG" id="gtt:GUITHDRAFT_146423"/>
<reference evidence="4" key="2">
    <citation type="submission" date="2012-11" db="EMBL/GenBank/DDBJ databases">
        <authorList>
            <person name="Kuo A."/>
            <person name="Curtis B.A."/>
            <person name="Tanifuji G."/>
            <person name="Burki F."/>
            <person name="Gruber A."/>
            <person name="Irimia M."/>
            <person name="Maruyama S."/>
            <person name="Arias M.C."/>
            <person name="Ball S.G."/>
            <person name="Gile G.H."/>
            <person name="Hirakawa Y."/>
            <person name="Hopkins J.F."/>
            <person name="Rensing S.A."/>
            <person name="Schmutz J."/>
            <person name="Symeonidi A."/>
            <person name="Elias M."/>
            <person name="Eveleigh R.J."/>
            <person name="Herman E.K."/>
            <person name="Klute M.J."/>
            <person name="Nakayama T."/>
            <person name="Obornik M."/>
            <person name="Reyes-Prieto A."/>
            <person name="Armbrust E.V."/>
            <person name="Aves S.J."/>
            <person name="Beiko R.G."/>
            <person name="Coutinho P."/>
            <person name="Dacks J.B."/>
            <person name="Durnford D.G."/>
            <person name="Fast N.M."/>
            <person name="Green B.R."/>
            <person name="Grisdale C."/>
            <person name="Hempe F."/>
            <person name="Henrissat B."/>
            <person name="Hoppner M.P."/>
            <person name="Ishida K.-I."/>
            <person name="Kim E."/>
            <person name="Koreny L."/>
            <person name="Kroth P.G."/>
            <person name="Liu Y."/>
            <person name="Malik S.-B."/>
            <person name="Maier U.G."/>
            <person name="McRose D."/>
            <person name="Mock T."/>
            <person name="Neilson J.A."/>
            <person name="Onodera N.T."/>
            <person name="Poole A.M."/>
            <person name="Pritham E.J."/>
            <person name="Richards T.A."/>
            <person name="Rocap G."/>
            <person name="Roy S.W."/>
            <person name="Sarai C."/>
            <person name="Schaack S."/>
            <person name="Shirato S."/>
            <person name="Slamovits C.H."/>
            <person name="Spencer D.F."/>
            <person name="Suzuki S."/>
            <person name="Worden A.Z."/>
            <person name="Zauner S."/>
            <person name="Barry K."/>
            <person name="Bell C."/>
            <person name="Bharti A.K."/>
            <person name="Crow J.A."/>
            <person name="Grimwood J."/>
            <person name="Kramer R."/>
            <person name="Lindquist E."/>
            <person name="Lucas S."/>
            <person name="Salamov A."/>
            <person name="McFadden G.I."/>
            <person name="Lane C.E."/>
            <person name="Keeling P.J."/>
            <person name="Gray M.W."/>
            <person name="Grigoriev I.V."/>
            <person name="Archibald J.M."/>
        </authorList>
    </citation>
    <scope>NUCLEOTIDE SEQUENCE</scope>
    <source>
        <strain evidence="4">CCMP2712</strain>
    </source>
</reference>
<dbReference type="Proteomes" id="UP000011087">
    <property type="component" value="Unassembled WGS sequence"/>
</dbReference>
<dbReference type="RefSeq" id="XP_005822473.1">
    <property type="nucleotide sequence ID" value="XM_005822416.1"/>
</dbReference>
<feature type="region of interest" description="Disordered" evidence="1">
    <location>
        <begin position="301"/>
        <end position="327"/>
    </location>
</feature>
<organism evidence="2">
    <name type="scientific">Guillardia theta (strain CCMP2712)</name>
    <name type="common">Cryptophyte</name>
    <dbReference type="NCBI Taxonomy" id="905079"/>
    <lineage>
        <taxon>Eukaryota</taxon>
        <taxon>Cryptophyceae</taxon>
        <taxon>Pyrenomonadales</taxon>
        <taxon>Geminigeraceae</taxon>
        <taxon>Guillardia</taxon>
    </lineage>
</organism>
<dbReference type="GeneID" id="17292256"/>
<dbReference type="EnsemblProtists" id="EKX35493">
    <property type="protein sequence ID" value="EKX35493"/>
    <property type="gene ID" value="GUITHDRAFT_146423"/>
</dbReference>
<dbReference type="PaxDb" id="55529-EKX35493"/>
<keyword evidence="4" id="KW-1185">Reference proteome</keyword>
<dbReference type="AlphaFoldDB" id="L1IGY0"/>
<protein>
    <submittedName>
        <fullName evidence="2 3">Uncharacterized protein</fullName>
    </submittedName>
</protein>
<dbReference type="EMBL" id="JH993089">
    <property type="protein sequence ID" value="EKX35493.1"/>
    <property type="molecule type" value="Genomic_DNA"/>
</dbReference>
<dbReference type="HOGENOM" id="CLU_851109_0_0_1"/>
<name>L1IGY0_GUITC</name>
<accession>L1IGY0</accession>
<feature type="region of interest" description="Disordered" evidence="1">
    <location>
        <begin position="33"/>
        <end position="99"/>
    </location>
</feature>
<reference evidence="3" key="3">
    <citation type="submission" date="2015-06" db="UniProtKB">
        <authorList>
            <consortium name="EnsemblProtists"/>
        </authorList>
    </citation>
    <scope>IDENTIFICATION</scope>
</reference>
<evidence type="ECO:0000313" key="4">
    <source>
        <dbReference type="Proteomes" id="UP000011087"/>
    </source>
</evidence>
<feature type="region of interest" description="Disordered" evidence="1">
    <location>
        <begin position="1"/>
        <end position="20"/>
    </location>
</feature>